<name>A0ABQ5D737_9ASTR</name>
<reference evidence="2" key="2">
    <citation type="submission" date="2022-01" db="EMBL/GenBank/DDBJ databases">
        <authorList>
            <person name="Yamashiro T."/>
            <person name="Shiraishi A."/>
            <person name="Satake H."/>
            <person name="Nakayama K."/>
        </authorList>
    </citation>
    <scope>NUCLEOTIDE SEQUENCE</scope>
</reference>
<organism evidence="2 3">
    <name type="scientific">Tanacetum coccineum</name>
    <dbReference type="NCBI Taxonomy" id="301880"/>
    <lineage>
        <taxon>Eukaryota</taxon>
        <taxon>Viridiplantae</taxon>
        <taxon>Streptophyta</taxon>
        <taxon>Embryophyta</taxon>
        <taxon>Tracheophyta</taxon>
        <taxon>Spermatophyta</taxon>
        <taxon>Magnoliopsida</taxon>
        <taxon>eudicotyledons</taxon>
        <taxon>Gunneridae</taxon>
        <taxon>Pentapetalae</taxon>
        <taxon>asterids</taxon>
        <taxon>campanulids</taxon>
        <taxon>Asterales</taxon>
        <taxon>Asteraceae</taxon>
        <taxon>Asteroideae</taxon>
        <taxon>Anthemideae</taxon>
        <taxon>Anthemidinae</taxon>
        <taxon>Tanacetum</taxon>
    </lineage>
</organism>
<gene>
    <name evidence="2" type="ORF">Tco_0923328</name>
</gene>
<comment type="caution">
    <text evidence="2">The sequence shown here is derived from an EMBL/GenBank/DDBJ whole genome shotgun (WGS) entry which is preliminary data.</text>
</comment>
<feature type="region of interest" description="Disordered" evidence="1">
    <location>
        <begin position="1"/>
        <end position="35"/>
    </location>
</feature>
<evidence type="ECO:0000313" key="2">
    <source>
        <dbReference type="EMBL" id="GJT32909.1"/>
    </source>
</evidence>
<keyword evidence="3" id="KW-1185">Reference proteome</keyword>
<dbReference type="Proteomes" id="UP001151760">
    <property type="component" value="Unassembled WGS sequence"/>
</dbReference>
<evidence type="ECO:0000313" key="3">
    <source>
        <dbReference type="Proteomes" id="UP001151760"/>
    </source>
</evidence>
<reference evidence="2" key="1">
    <citation type="journal article" date="2022" name="Int. J. Mol. Sci.">
        <title>Draft Genome of Tanacetum Coccineum: Genomic Comparison of Closely Related Tanacetum-Family Plants.</title>
        <authorList>
            <person name="Yamashiro T."/>
            <person name="Shiraishi A."/>
            <person name="Nakayama K."/>
            <person name="Satake H."/>
        </authorList>
    </citation>
    <scope>NUCLEOTIDE SEQUENCE</scope>
</reference>
<evidence type="ECO:0000256" key="1">
    <source>
        <dbReference type="SAM" id="MobiDB-lite"/>
    </source>
</evidence>
<dbReference type="EMBL" id="BQNB010014832">
    <property type="protein sequence ID" value="GJT32909.1"/>
    <property type="molecule type" value="Genomic_DNA"/>
</dbReference>
<protein>
    <submittedName>
        <fullName evidence="2">Uncharacterized protein</fullName>
    </submittedName>
</protein>
<sequence length="171" mass="18917">MKQHRSSRYQQMEQSKNHRKEEEGEIGSLETRLNNVSDQEIYQEIPTSPMAVPAVPNIFGDRPAYQRAATRRTLPFLSFSGEEGGDDCGLDSNEGEVVPNVEEVSLADGVFDGAFGGDGDDDFVIGEGVMVSSSSFVKSTKSCLGEMMVSLIFLEWLEEEARVEVIEVEEK</sequence>
<proteinExistence type="predicted"/>
<accession>A0ABQ5D737</accession>